<dbReference type="Proteomes" id="UP000276133">
    <property type="component" value="Unassembled WGS sequence"/>
</dbReference>
<dbReference type="CDD" id="cd19860">
    <property type="entry name" value="DSRM_STAU_rpt4"/>
    <property type="match status" value="1"/>
</dbReference>
<keyword evidence="5" id="KW-1185">Reference proteome</keyword>
<evidence type="ECO:0000313" key="5">
    <source>
        <dbReference type="Proteomes" id="UP000276133"/>
    </source>
</evidence>
<dbReference type="GO" id="GO:0098964">
    <property type="term" value="P:anterograde dendritic transport of messenger ribonucleoprotein complex"/>
    <property type="evidence" value="ECO:0007669"/>
    <property type="project" value="TreeGrafter"/>
</dbReference>
<dbReference type="PANTHER" id="PTHR46054:SF1">
    <property type="entry name" value="DOUBLE-STRANDED RNA-BINDING PROTEIN STAUFEN HOMOLOG 2"/>
    <property type="match status" value="1"/>
</dbReference>
<dbReference type="InterPro" id="IPR051740">
    <property type="entry name" value="DRBM-containing_protein"/>
</dbReference>
<dbReference type="AlphaFoldDB" id="A0A3M7SY14"/>
<reference evidence="4 5" key="1">
    <citation type="journal article" date="2018" name="Sci. Rep.">
        <title>Genomic signatures of local adaptation to the degree of environmental predictability in rotifers.</title>
        <authorList>
            <person name="Franch-Gras L."/>
            <person name="Hahn C."/>
            <person name="Garcia-Roger E.M."/>
            <person name="Carmona M.J."/>
            <person name="Serra M."/>
            <person name="Gomez A."/>
        </authorList>
    </citation>
    <scope>NUCLEOTIDE SEQUENCE [LARGE SCALE GENOMIC DNA]</scope>
    <source>
        <strain evidence="4">HYR1</strain>
    </source>
</reference>
<sequence>MNADPESKVTILARTKSEPEKREKMDTFLDNLSRNKSEISILLEFSLRFNKPLSFELVNESGPSHIKKFVTKCSMGSTSDQLFEALGEGNSKKQSKQKSAVEMLKILSEKHPQSLESLFCKKETIKKTDSKNASAERKKRKTKSNIIVANKTSPEYGSGTINPITRLIQIQQAKKQPEPLFELVSSVNRYKKSDVTKSRSEFCMSVSVLDPSGGGELVKCEAKGPNKKVAKQNAAEAMLVELGYPSVSSAQHIKPVLKSPEENGEKSDKKVKFIDPNEHGQQEHKDIIKIKSSVPNKIKLYKDQLKDRACEVNVLLDKSEFGVCATISKELLDSIEKNDKDFYSQSAEDYLSQREQGSSVISAKDFNETEHGKAKLKILTNGSEGNYKAALDYLANIFNFKCNYQSILGRDRSINTYLSLSILSNMDKPFSGQGATRVHSSNLAAAAALNYLANHNQA</sequence>
<dbReference type="FunFam" id="3.30.160.20:FF:000007">
    <property type="entry name" value="Double-stranded RNA-binding protein Staufen homolog 1"/>
    <property type="match status" value="2"/>
</dbReference>
<evidence type="ECO:0000256" key="2">
    <source>
        <dbReference type="PROSITE-ProRule" id="PRU00266"/>
    </source>
</evidence>
<dbReference type="OrthoDB" id="10037267at2759"/>
<dbReference type="SUPFAM" id="SSF54768">
    <property type="entry name" value="dsRNA-binding domain-like"/>
    <property type="match status" value="2"/>
</dbReference>
<protein>
    <submittedName>
        <fullName evidence="4">Double-stranded RNA-binding protein Staufen 2-like</fullName>
    </submittedName>
</protein>
<feature type="domain" description="DRBM" evidence="3">
    <location>
        <begin position="162"/>
        <end position="244"/>
    </location>
</feature>
<accession>A0A3M7SY14</accession>
<dbReference type="GO" id="GO:0003725">
    <property type="term" value="F:double-stranded RNA binding"/>
    <property type="evidence" value="ECO:0007669"/>
    <property type="project" value="TreeGrafter"/>
</dbReference>
<gene>
    <name evidence="4" type="ORF">BpHYR1_027329</name>
</gene>
<comment type="caution">
    <text evidence="4">The sequence shown here is derived from an EMBL/GenBank/DDBJ whole genome shotgun (WGS) entry which is preliminary data.</text>
</comment>
<dbReference type="GO" id="GO:0007281">
    <property type="term" value="P:germ cell development"/>
    <property type="evidence" value="ECO:0007669"/>
    <property type="project" value="TreeGrafter"/>
</dbReference>
<dbReference type="PROSITE" id="PS50137">
    <property type="entry name" value="DS_RBD"/>
    <property type="match status" value="2"/>
</dbReference>
<keyword evidence="1 2" id="KW-0694">RNA-binding</keyword>
<dbReference type="GO" id="GO:0008298">
    <property type="term" value="P:intracellular mRNA localization"/>
    <property type="evidence" value="ECO:0007669"/>
    <property type="project" value="TreeGrafter"/>
</dbReference>
<evidence type="ECO:0000256" key="1">
    <source>
        <dbReference type="ARBA" id="ARBA00022884"/>
    </source>
</evidence>
<dbReference type="SMART" id="SM00358">
    <property type="entry name" value="DSRM"/>
    <property type="match status" value="2"/>
</dbReference>
<evidence type="ECO:0000313" key="4">
    <source>
        <dbReference type="EMBL" id="RNA40607.1"/>
    </source>
</evidence>
<dbReference type="EMBL" id="REGN01000623">
    <property type="protein sequence ID" value="RNA40607.1"/>
    <property type="molecule type" value="Genomic_DNA"/>
</dbReference>
<dbReference type="STRING" id="10195.A0A3M7SY14"/>
<dbReference type="InterPro" id="IPR014720">
    <property type="entry name" value="dsRBD_dom"/>
</dbReference>
<dbReference type="GO" id="GO:0005886">
    <property type="term" value="C:plasma membrane"/>
    <property type="evidence" value="ECO:0007669"/>
    <property type="project" value="TreeGrafter"/>
</dbReference>
<evidence type="ECO:0000259" key="3">
    <source>
        <dbReference type="PROSITE" id="PS50137"/>
    </source>
</evidence>
<dbReference type="Pfam" id="PF00035">
    <property type="entry name" value="dsrm"/>
    <property type="match status" value="2"/>
</dbReference>
<dbReference type="GO" id="GO:0043025">
    <property type="term" value="C:neuronal cell body"/>
    <property type="evidence" value="ECO:0007669"/>
    <property type="project" value="TreeGrafter"/>
</dbReference>
<dbReference type="GO" id="GO:0032839">
    <property type="term" value="C:dendrite cytoplasm"/>
    <property type="evidence" value="ECO:0007669"/>
    <property type="project" value="GOC"/>
</dbReference>
<dbReference type="GO" id="GO:0010494">
    <property type="term" value="C:cytoplasmic stress granule"/>
    <property type="evidence" value="ECO:0007669"/>
    <property type="project" value="TreeGrafter"/>
</dbReference>
<dbReference type="GO" id="GO:0035418">
    <property type="term" value="P:protein localization to synapse"/>
    <property type="evidence" value="ECO:0007669"/>
    <property type="project" value="TreeGrafter"/>
</dbReference>
<feature type="domain" description="DRBM" evidence="3">
    <location>
        <begin position="37"/>
        <end position="109"/>
    </location>
</feature>
<dbReference type="PANTHER" id="PTHR46054">
    <property type="entry name" value="MATERNAL EFFECT PROTEIN STAUFEN"/>
    <property type="match status" value="1"/>
</dbReference>
<dbReference type="GO" id="GO:0003729">
    <property type="term" value="F:mRNA binding"/>
    <property type="evidence" value="ECO:0007669"/>
    <property type="project" value="TreeGrafter"/>
</dbReference>
<proteinExistence type="predicted"/>
<dbReference type="Gene3D" id="3.30.160.20">
    <property type="match status" value="3"/>
</dbReference>
<name>A0A3M7SY14_BRAPC</name>
<organism evidence="4 5">
    <name type="scientific">Brachionus plicatilis</name>
    <name type="common">Marine rotifer</name>
    <name type="synonym">Brachionus muelleri</name>
    <dbReference type="NCBI Taxonomy" id="10195"/>
    <lineage>
        <taxon>Eukaryota</taxon>
        <taxon>Metazoa</taxon>
        <taxon>Spiralia</taxon>
        <taxon>Gnathifera</taxon>
        <taxon>Rotifera</taxon>
        <taxon>Eurotatoria</taxon>
        <taxon>Monogononta</taxon>
        <taxon>Pseudotrocha</taxon>
        <taxon>Ploima</taxon>
        <taxon>Brachionidae</taxon>
        <taxon>Brachionus</taxon>
    </lineage>
</organism>